<dbReference type="PANTHER" id="PTHR17204:SF5">
    <property type="entry name" value="PRE-MRNA-PROCESSING FACTOR 39"/>
    <property type="match status" value="1"/>
</dbReference>
<dbReference type="GO" id="GO:0000243">
    <property type="term" value="C:commitment complex"/>
    <property type="evidence" value="ECO:0007669"/>
    <property type="project" value="TreeGrafter"/>
</dbReference>
<gene>
    <name evidence="8" type="ORF">SPPG_04467</name>
</gene>
<dbReference type="STRING" id="645134.A0A0L0HGY2"/>
<dbReference type="OMA" id="IISWANL"/>
<comment type="subcellular location">
    <subcellularLocation>
        <location evidence="1">Nucleus</location>
    </subcellularLocation>
</comment>
<dbReference type="SUPFAM" id="SSF48452">
    <property type="entry name" value="TPR-like"/>
    <property type="match status" value="1"/>
</dbReference>
<comment type="similarity">
    <text evidence="6">Belongs to the PRP39 family.</text>
</comment>
<dbReference type="GO" id="GO:0005685">
    <property type="term" value="C:U1 snRNP"/>
    <property type="evidence" value="ECO:0007669"/>
    <property type="project" value="EnsemblFungi"/>
</dbReference>
<keyword evidence="9" id="KW-1185">Reference proteome</keyword>
<feature type="compositionally biased region" description="Basic and acidic residues" evidence="7">
    <location>
        <begin position="241"/>
        <end position="263"/>
    </location>
</feature>
<dbReference type="FunFam" id="1.25.40.10:FF:000064">
    <property type="entry name" value="Putative pre-mrna-processing factor 39"/>
    <property type="match status" value="1"/>
</dbReference>
<dbReference type="Gene3D" id="1.25.40.10">
    <property type="entry name" value="Tetratricopeptide repeat domain"/>
    <property type="match status" value="2"/>
</dbReference>
<dbReference type="Pfam" id="PF23241">
    <property type="entry name" value="HAT_PRP39_C"/>
    <property type="match status" value="1"/>
</dbReference>
<keyword evidence="2" id="KW-0507">mRNA processing</keyword>
<dbReference type="VEuPathDB" id="FungiDB:SPPG_04467"/>
<feature type="region of interest" description="Disordered" evidence="7">
    <location>
        <begin position="239"/>
        <end position="265"/>
    </location>
</feature>
<keyword evidence="3" id="KW-0677">Repeat</keyword>
<evidence type="ECO:0000256" key="1">
    <source>
        <dbReference type="ARBA" id="ARBA00004123"/>
    </source>
</evidence>
<accession>A0A0L0HGY2</accession>
<evidence type="ECO:0000256" key="5">
    <source>
        <dbReference type="ARBA" id="ARBA00023242"/>
    </source>
</evidence>
<dbReference type="SMART" id="SM00386">
    <property type="entry name" value="HAT"/>
    <property type="match status" value="7"/>
</dbReference>
<dbReference type="PANTHER" id="PTHR17204">
    <property type="entry name" value="PRE-MRNA PROCESSING PROTEIN PRP39-RELATED"/>
    <property type="match status" value="1"/>
</dbReference>
<dbReference type="FunFam" id="1.25.40.10:FF:000451">
    <property type="entry name" value="mRNA splicing protein (Prp39), putative"/>
    <property type="match status" value="1"/>
</dbReference>
<evidence type="ECO:0000256" key="2">
    <source>
        <dbReference type="ARBA" id="ARBA00022664"/>
    </source>
</evidence>
<dbReference type="GO" id="GO:0030627">
    <property type="term" value="F:pre-mRNA 5'-splice site binding"/>
    <property type="evidence" value="ECO:0007669"/>
    <property type="project" value="TreeGrafter"/>
</dbReference>
<dbReference type="FunCoup" id="A0A0L0HGY2">
    <property type="interactions" value="341"/>
</dbReference>
<feature type="compositionally biased region" description="Basic and acidic residues" evidence="7">
    <location>
        <begin position="23"/>
        <end position="36"/>
    </location>
</feature>
<dbReference type="eggNOG" id="KOG1258">
    <property type="taxonomic scope" value="Eukaryota"/>
</dbReference>
<dbReference type="InterPro" id="IPR059164">
    <property type="entry name" value="HAT_PRP39_C"/>
</dbReference>
<sequence>MAEDYLMGNGAYGDHIDGANGRDMQKYDGDAAKDPNADEVPQQSDWERLWDAVSKNPDDFESWEYLIAAAEGANGDVTKNSSAEDQQNLRTVYDHFLLKFPLCFGYWKKYADRENALEGPEKAQEIFERGVVSIHNSVDLWTQYCTFKIENFAIDETGIRSLFERGADAVGYDFMSHVFWDKYIAYEESKGNSAGIMAILERIIHIPLHQYARYFESYSTLSITRPVRELVSAEEYANLEDEIRNPPKQEDDDRAPPEHKTDDQVQAEMRQRIHAIKSELYMKTQDAVHKRWIYESEIKRPYFHVKPLDEAQLANWRRYLEFEESEGDQMRIYVLYERCLVACALYEEFWKRYIQFLLAREDFEGARNVYIRATNIFIPSSRPSVRLSYAAFEEERGRIEEARQIYTQVLTQLPGHLETLTKFAHFERRQGSQEKAIEVLDNGIQSARDTKSKGFLEAKKLKCKYNADGDIEAARAAYQDATQKYSDSRFLWLSYLLLEVAQPGPKALNLVAQIWEGVKASSLPAEDKRDLGLRYLDFLLERSTDIALINKVELTVHRDYASHGETSRKRGFEDDSEYRPIKQARASVDVSGVAPVDVGTPTTPYYAPQAQAAYNPYAAYGAQQGYAGGYYGAAPAAGAPQQGWDYSQQPAAAY</sequence>
<dbReference type="AlphaFoldDB" id="A0A0L0HGY2"/>
<reference evidence="8 9" key="1">
    <citation type="submission" date="2009-08" db="EMBL/GenBank/DDBJ databases">
        <title>The Genome Sequence of Spizellomyces punctatus strain DAOM BR117.</title>
        <authorList>
            <consortium name="The Broad Institute Genome Sequencing Platform"/>
            <person name="Russ C."/>
            <person name="Cuomo C."/>
            <person name="Shea T."/>
            <person name="Young S.K."/>
            <person name="Zeng Q."/>
            <person name="Koehrsen M."/>
            <person name="Haas B."/>
            <person name="Borodovsky M."/>
            <person name="Guigo R."/>
            <person name="Alvarado L."/>
            <person name="Berlin A."/>
            <person name="Bochicchio J."/>
            <person name="Borenstein D."/>
            <person name="Chapman S."/>
            <person name="Chen Z."/>
            <person name="Engels R."/>
            <person name="Freedman E."/>
            <person name="Gellesch M."/>
            <person name="Goldberg J."/>
            <person name="Griggs A."/>
            <person name="Gujja S."/>
            <person name="Heiman D."/>
            <person name="Hepburn T."/>
            <person name="Howarth C."/>
            <person name="Jen D."/>
            <person name="Larson L."/>
            <person name="Lewis B."/>
            <person name="Mehta T."/>
            <person name="Park D."/>
            <person name="Pearson M."/>
            <person name="Roberts A."/>
            <person name="Saif S."/>
            <person name="Shenoy N."/>
            <person name="Sisk P."/>
            <person name="Stolte C."/>
            <person name="Sykes S."/>
            <person name="Thomson T."/>
            <person name="Walk T."/>
            <person name="White J."/>
            <person name="Yandava C."/>
            <person name="Burger G."/>
            <person name="Gray M.W."/>
            <person name="Holland P.W.H."/>
            <person name="King N."/>
            <person name="Lang F.B.F."/>
            <person name="Roger A.J."/>
            <person name="Ruiz-Trillo I."/>
            <person name="Lander E."/>
            <person name="Nusbaum C."/>
        </authorList>
    </citation>
    <scope>NUCLEOTIDE SEQUENCE [LARGE SCALE GENOMIC DNA]</scope>
    <source>
        <strain evidence="8 9">DAOM BR117</strain>
    </source>
</reference>
<protein>
    <submittedName>
        <fullName evidence="8">Uncharacterized protein</fullName>
    </submittedName>
</protein>
<dbReference type="InParanoid" id="A0A0L0HGY2"/>
<evidence type="ECO:0000256" key="3">
    <source>
        <dbReference type="ARBA" id="ARBA00022737"/>
    </source>
</evidence>
<dbReference type="Pfam" id="PF23240">
    <property type="entry name" value="HAT_PRP39_N"/>
    <property type="match status" value="1"/>
</dbReference>
<dbReference type="RefSeq" id="XP_016608164.1">
    <property type="nucleotide sequence ID" value="XM_016752701.1"/>
</dbReference>
<dbReference type="Proteomes" id="UP000053201">
    <property type="component" value="Unassembled WGS sequence"/>
</dbReference>
<organism evidence="8 9">
    <name type="scientific">Spizellomyces punctatus (strain DAOM BR117)</name>
    <dbReference type="NCBI Taxonomy" id="645134"/>
    <lineage>
        <taxon>Eukaryota</taxon>
        <taxon>Fungi</taxon>
        <taxon>Fungi incertae sedis</taxon>
        <taxon>Chytridiomycota</taxon>
        <taxon>Chytridiomycota incertae sedis</taxon>
        <taxon>Chytridiomycetes</taxon>
        <taxon>Spizellomycetales</taxon>
        <taxon>Spizellomycetaceae</taxon>
        <taxon>Spizellomyces</taxon>
    </lineage>
</organism>
<keyword evidence="4" id="KW-0508">mRNA splicing</keyword>
<name>A0A0L0HGY2_SPIPD</name>
<dbReference type="GO" id="GO:0000395">
    <property type="term" value="P:mRNA 5'-splice site recognition"/>
    <property type="evidence" value="ECO:0007669"/>
    <property type="project" value="TreeGrafter"/>
</dbReference>
<evidence type="ECO:0000256" key="7">
    <source>
        <dbReference type="SAM" id="MobiDB-lite"/>
    </source>
</evidence>
<dbReference type="GO" id="GO:0140727">
    <property type="term" value="P:siRNA-mediated pericentric heterochromatin formation"/>
    <property type="evidence" value="ECO:0007669"/>
    <property type="project" value="EnsemblFungi"/>
</dbReference>
<evidence type="ECO:0000256" key="4">
    <source>
        <dbReference type="ARBA" id="ARBA00023187"/>
    </source>
</evidence>
<dbReference type="GO" id="GO:0071004">
    <property type="term" value="C:U2-type prespliceosome"/>
    <property type="evidence" value="ECO:0007669"/>
    <property type="project" value="TreeGrafter"/>
</dbReference>
<dbReference type="InterPro" id="IPR011990">
    <property type="entry name" value="TPR-like_helical_dom_sf"/>
</dbReference>
<evidence type="ECO:0000313" key="8">
    <source>
        <dbReference type="EMBL" id="KND00125.1"/>
    </source>
</evidence>
<dbReference type="InterPro" id="IPR003107">
    <property type="entry name" value="HAT"/>
</dbReference>
<dbReference type="EMBL" id="KQ257456">
    <property type="protein sequence ID" value="KND00125.1"/>
    <property type="molecule type" value="Genomic_DNA"/>
</dbReference>
<evidence type="ECO:0000313" key="9">
    <source>
        <dbReference type="Proteomes" id="UP000053201"/>
    </source>
</evidence>
<keyword evidence="5" id="KW-0539">Nucleus</keyword>
<evidence type="ECO:0000256" key="6">
    <source>
        <dbReference type="ARBA" id="ARBA00038019"/>
    </source>
</evidence>
<dbReference type="OrthoDB" id="10265668at2759"/>
<dbReference type="GeneID" id="27687912"/>
<feature type="region of interest" description="Disordered" evidence="7">
    <location>
        <begin position="22"/>
        <end position="44"/>
    </location>
</feature>
<proteinExistence type="inferred from homology"/>